<reference evidence="1" key="2">
    <citation type="journal article" date="2021" name="PeerJ">
        <title>Extensive microbial diversity within the chicken gut microbiome revealed by metagenomics and culture.</title>
        <authorList>
            <person name="Gilroy R."/>
            <person name="Ravi A."/>
            <person name="Getino M."/>
            <person name="Pursley I."/>
            <person name="Horton D.L."/>
            <person name="Alikhan N.F."/>
            <person name="Baker D."/>
            <person name="Gharbi K."/>
            <person name="Hall N."/>
            <person name="Watson M."/>
            <person name="Adriaenssens E.M."/>
            <person name="Foster-Nyarko E."/>
            <person name="Jarju S."/>
            <person name="Secka A."/>
            <person name="Antonio M."/>
            <person name="Oren A."/>
            <person name="Chaudhuri R.R."/>
            <person name="La Ragione R."/>
            <person name="Hildebrand F."/>
            <person name="Pallen M.J."/>
        </authorList>
    </citation>
    <scope>NUCLEOTIDE SEQUENCE</scope>
    <source>
        <strain evidence="1">ChiSjej6B24-2974</strain>
    </source>
</reference>
<reference evidence="1" key="1">
    <citation type="submission" date="2020-10" db="EMBL/GenBank/DDBJ databases">
        <authorList>
            <person name="Gilroy R."/>
        </authorList>
    </citation>
    <scope>NUCLEOTIDE SEQUENCE</scope>
    <source>
        <strain evidence="1">ChiSjej6B24-2974</strain>
    </source>
</reference>
<evidence type="ECO:0000313" key="1">
    <source>
        <dbReference type="EMBL" id="HIQ81717.1"/>
    </source>
</evidence>
<dbReference type="InterPro" id="IPR011033">
    <property type="entry name" value="PRC_barrel-like_sf"/>
</dbReference>
<gene>
    <name evidence="1" type="ORF">IAA52_01305</name>
</gene>
<accession>A0A9D0ZJJ2</accession>
<dbReference type="PANTHER" id="PTHR40061">
    <property type="entry name" value="SPORULATION PROTEIN YLMC-RELATED"/>
    <property type="match status" value="1"/>
</dbReference>
<comment type="caution">
    <text evidence="1">The sequence shown here is derived from an EMBL/GenBank/DDBJ whole genome shotgun (WGS) entry which is preliminary data.</text>
</comment>
<dbReference type="SUPFAM" id="SSF50346">
    <property type="entry name" value="PRC-barrel domain"/>
    <property type="match status" value="1"/>
</dbReference>
<dbReference type="NCBIfam" id="TIGR02888">
    <property type="entry name" value="spore_YlmC_YmxH"/>
    <property type="match status" value="1"/>
</dbReference>
<organism evidence="1 2">
    <name type="scientific">Candidatus Pullichristensenella stercorigallinarum</name>
    <dbReference type="NCBI Taxonomy" id="2840909"/>
    <lineage>
        <taxon>Bacteria</taxon>
        <taxon>Bacillati</taxon>
        <taxon>Bacillota</taxon>
        <taxon>Clostridia</taxon>
        <taxon>Candidatus Pullichristensenella</taxon>
    </lineage>
</organism>
<protein>
    <submittedName>
        <fullName evidence="1">YlmC/YmxH family sporulation protein</fullName>
    </submittedName>
</protein>
<dbReference type="Proteomes" id="UP000824260">
    <property type="component" value="Unassembled WGS sequence"/>
</dbReference>
<proteinExistence type="predicted"/>
<sequence>MTFCELKQKDVINICDGRRLGKPIDLALNDSACVSALIVPGPSSFLGCFKPDREGLSIPWEHIRRIGDDVILVELDANFGQ</sequence>
<evidence type="ECO:0000313" key="2">
    <source>
        <dbReference type="Proteomes" id="UP000824260"/>
    </source>
</evidence>
<dbReference type="EMBL" id="DVFZ01000014">
    <property type="protein sequence ID" value="HIQ81717.1"/>
    <property type="molecule type" value="Genomic_DNA"/>
</dbReference>
<dbReference type="InterPro" id="IPR014238">
    <property type="entry name" value="Spore_YlmC/YmxH"/>
</dbReference>
<name>A0A9D0ZJJ2_9FIRM</name>
<dbReference type="Gene3D" id="2.30.30.240">
    <property type="entry name" value="PRC-barrel domain"/>
    <property type="match status" value="1"/>
</dbReference>
<dbReference type="PANTHER" id="PTHR40061:SF1">
    <property type="entry name" value="SPORULATION PROTEIN YLMC-RELATED"/>
    <property type="match status" value="1"/>
</dbReference>
<dbReference type="AlphaFoldDB" id="A0A9D0ZJJ2"/>